<accession>A0A1E4RRF9</accession>
<dbReference type="SMART" id="SM00916">
    <property type="entry name" value="L51_S25_CI-B8"/>
    <property type="match status" value="1"/>
</dbReference>
<dbReference type="PANTHER" id="PTHR12878">
    <property type="entry name" value="NADH-UBIQUINONE OXIDOREDUCTASE B8 SUBUNIT"/>
    <property type="match status" value="1"/>
</dbReference>
<dbReference type="RefSeq" id="XP_020078936.1">
    <property type="nucleotide sequence ID" value="XM_020223382.1"/>
</dbReference>
<evidence type="ECO:0000256" key="4">
    <source>
        <dbReference type="ARBA" id="ARBA00022448"/>
    </source>
</evidence>
<evidence type="ECO:0000313" key="12">
    <source>
        <dbReference type="Proteomes" id="UP000095085"/>
    </source>
</evidence>
<name>A0A1E4RRF9_9ASCO</name>
<feature type="domain" description="Ribosomal protein/NADH dehydrogenase" evidence="10">
    <location>
        <begin position="41"/>
        <end position="114"/>
    </location>
</feature>
<evidence type="ECO:0000259" key="10">
    <source>
        <dbReference type="SMART" id="SM00916"/>
    </source>
</evidence>
<comment type="function">
    <text evidence="1">Accessory subunit of the mitochondrial membrane respiratory chain NADH dehydrogenase (Complex I), that is believed not to be involved in catalysis. Complex I functions in the transfer of electrons from NADH to the respiratory chain. The immediate electron acceptor for the enzyme is believed to be ubiquinone.</text>
</comment>
<dbReference type="AlphaFoldDB" id="A0A1E4RRF9"/>
<evidence type="ECO:0000256" key="2">
    <source>
        <dbReference type="ARBA" id="ARBA00004443"/>
    </source>
</evidence>
<gene>
    <name evidence="11" type="ORF">HYPBUDRAFT_3796</name>
</gene>
<keyword evidence="4" id="KW-0813">Transport</keyword>
<evidence type="ECO:0000256" key="5">
    <source>
        <dbReference type="ARBA" id="ARBA00022660"/>
    </source>
</evidence>
<dbReference type="PANTHER" id="PTHR12878:SF0">
    <property type="entry name" value="NADH DEHYDROGENASE [UBIQUINONE] 1 ALPHA SUBCOMPLEX SUBUNIT 2"/>
    <property type="match status" value="1"/>
</dbReference>
<dbReference type="InterPro" id="IPR036249">
    <property type="entry name" value="Thioredoxin-like_sf"/>
</dbReference>
<evidence type="ECO:0000256" key="8">
    <source>
        <dbReference type="ARBA" id="ARBA00023128"/>
    </source>
</evidence>
<evidence type="ECO:0000256" key="9">
    <source>
        <dbReference type="ARBA" id="ARBA00023136"/>
    </source>
</evidence>
<dbReference type="Gene3D" id="3.40.30.10">
    <property type="entry name" value="Glutaredoxin"/>
    <property type="match status" value="1"/>
</dbReference>
<reference evidence="12" key="1">
    <citation type="submission" date="2016-05" db="EMBL/GenBank/DDBJ databases">
        <title>Comparative genomics of biotechnologically important yeasts.</title>
        <authorList>
            <consortium name="DOE Joint Genome Institute"/>
            <person name="Riley R."/>
            <person name="Haridas S."/>
            <person name="Wolfe K.H."/>
            <person name="Lopes M.R."/>
            <person name="Hittinger C.T."/>
            <person name="Goker M."/>
            <person name="Salamov A."/>
            <person name="Wisecaver J."/>
            <person name="Long T.M."/>
            <person name="Aerts A.L."/>
            <person name="Barry K."/>
            <person name="Choi C."/>
            <person name="Clum A."/>
            <person name="Coughlan A.Y."/>
            <person name="Deshpande S."/>
            <person name="Douglass A.P."/>
            <person name="Hanson S.J."/>
            <person name="Klenk H.-P."/>
            <person name="Labutti K."/>
            <person name="Lapidus A."/>
            <person name="Lindquist E."/>
            <person name="Lipzen A."/>
            <person name="Meier-Kolthoff J.P."/>
            <person name="Ohm R.A."/>
            <person name="Otillar R.P."/>
            <person name="Pangilinan J."/>
            <person name="Peng Y."/>
            <person name="Rokas A."/>
            <person name="Rosa C.A."/>
            <person name="Scheuner C."/>
            <person name="Sibirny A.A."/>
            <person name="Slot J.C."/>
            <person name="Stielow J.B."/>
            <person name="Sun H."/>
            <person name="Kurtzman C.P."/>
            <person name="Blackwell M."/>
            <person name="Grigoriev I.V."/>
            <person name="Jeffries T.W."/>
        </authorList>
    </citation>
    <scope>NUCLEOTIDE SEQUENCE [LARGE SCALE GENOMIC DNA]</scope>
    <source>
        <strain evidence="12">NRRL Y-1933</strain>
    </source>
</reference>
<keyword evidence="7" id="KW-0249">Electron transport</keyword>
<dbReference type="OrthoDB" id="10250268at2759"/>
<evidence type="ECO:0000313" key="11">
    <source>
        <dbReference type="EMBL" id="ODV69869.1"/>
    </source>
</evidence>
<evidence type="ECO:0000256" key="7">
    <source>
        <dbReference type="ARBA" id="ARBA00022982"/>
    </source>
</evidence>
<comment type="similarity">
    <text evidence="3">Belongs to the complex I NDUFA2 subunit family.</text>
</comment>
<dbReference type="Proteomes" id="UP000095085">
    <property type="component" value="Unassembled WGS sequence"/>
</dbReference>
<dbReference type="EMBL" id="KV454538">
    <property type="protein sequence ID" value="ODV69869.1"/>
    <property type="molecule type" value="Genomic_DNA"/>
</dbReference>
<evidence type="ECO:0000256" key="1">
    <source>
        <dbReference type="ARBA" id="ARBA00003195"/>
    </source>
</evidence>
<evidence type="ECO:0000256" key="3">
    <source>
        <dbReference type="ARBA" id="ARBA00008939"/>
    </source>
</evidence>
<organism evidence="11 12">
    <name type="scientific">Hyphopichia burtonii NRRL Y-1933</name>
    <dbReference type="NCBI Taxonomy" id="984485"/>
    <lineage>
        <taxon>Eukaryota</taxon>
        <taxon>Fungi</taxon>
        <taxon>Dikarya</taxon>
        <taxon>Ascomycota</taxon>
        <taxon>Saccharomycotina</taxon>
        <taxon>Pichiomycetes</taxon>
        <taxon>Debaryomycetaceae</taxon>
        <taxon>Hyphopichia</taxon>
    </lineage>
</organism>
<proteinExistence type="inferred from homology"/>
<comment type="subcellular location">
    <subcellularLocation>
        <location evidence="2">Mitochondrion inner membrane</location>
        <topology evidence="2">Peripheral membrane protein</topology>
        <orientation evidence="2">Matrix side</orientation>
    </subcellularLocation>
</comment>
<keyword evidence="6" id="KW-0999">Mitochondrion inner membrane</keyword>
<sequence>MSSSPFHTSPLPESPHVSLYASMSKFVLPTALKEIRFHLSQTGEASIPLRKFLTNNYNGLKTQLNYKLPILIRESYGIPPSVTARFERGREIKNNLDGLDEQGIESALKNLLKN</sequence>
<dbReference type="STRING" id="984485.A0A1E4RRF9"/>
<keyword evidence="9" id="KW-0472">Membrane</keyword>
<evidence type="ECO:0000256" key="6">
    <source>
        <dbReference type="ARBA" id="ARBA00022792"/>
    </source>
</evidence>
<dbReference type="GeneID" id="30997931"/>
<dbReference type="GO" id="GO:0005743">
    <property type="term" value="C:mitochondrial inner membrane"/>
    <property type="evidence" value="ECO:0007669"/>
    <property type="project" value="UniProtKB-SubCell"/>
</dbReference>
<dbReference type="InterPro" id="IPR016464">
    <property type="entry name" value="NADH_Ub_cplx-1_asu_su-2"/>
</dbReference>
<dbReference type="Pfam" id="PF05047">
    <property type="entry name" value="L51_S25_CI-B8"/>
    <property type="match status" value="1"/>
</dbReference>
<dbReference type="SUPFAM" id="SSF52833">
    <property type="entry name" value="Thioredoxin-like"/>
    <property type="match status" value="1"/>
</dbReference>
<dbReference type="InterPro" id="IPR007741">
    <property type="entry name" value="Ribosomal_mL43/mS25/NADH_DH"/>
</dbReference>
<protein>
    <submittedName>
        <fullName evidence="11">NADH dehydrogenase, alpha subcomplex, subunit 2</fullName>
    </submittedName>
</protein>
<keyword evidence="5" id="KW-0679">Respiratory chain</keyword>
<keyword evidence="12" id="KW-1185">Reference proteome</keyword>
<keyword evidence="8" id="KW-0496">Mitochondrion</keyword>